<dbReference type="GO" id="GO:0000155">
    <property type="term" value="F:phosphorelay sensor kinase activity"/>
    <property type="evidence" value="ECO:0007669"/>
    <property type="project" value="InterPro"/>
</dbReference>
<dbReference type="AlphaFoldDB" id="A0A5C4SM98"/>
<evidence type="ECO:0000259" key="2">
    <source>
        <dbReference type="Pfam" id="PF06580"/>
    </source>
</evidence>
<dbReference type="GO" id="GO:0016020">
    <property type="term" value="C:membrane"/>
    <property type="evidence" value="ECO:0007669"/>
    <property type="project" value="InterPro"/>
</dbReference>
<keyword evidence="4" id="KW-1185">Reference proteome</keyword>
<dbReference type="EMBL" id="VDCS01000005">
    <property type="protein sequence ID" value="TNJ45193.1"/>
    <property type="molecule type" value="Genomic_DNA"/>
</dbReference>
<comment type="caution">
    <text evidence="3">The sequence shown here is derived from an EMBL/GenBank/DDBJ whole genome shotgun (WGS) entry which is preliminary data.</text>
</comment>
<accession>A0A5C4SM98</accession>
<dbReference type="PANTHER" id="PTHR34220:SF7">
    <property type="entry name" value="SENSOR HISTIDINE KINASE YPDA"/>
    <property type="match status" value="1"/>
</dbReference>
<gene>
    <name evidence="3" type="ORF">FGF67_05650</name>
</gene>
<keyword evidence="1" id="KW-1133">Transmembrane helix</keyword>
<keyword evidence="1" id="KW-0812">Transmembrane</keyword>
<evidence type="ECO:0000256" key="1">
    <source>
        <dbReference type="SAM" id="Phobius"/>
    </source>
</evidence>
<protein>
    <recommendedName>
        <fullName evidence="2">Signal transduction histidine kinase internal region domain-containing protein</fullName>
    </recommendedName>
</protein>
<dbReference type="Proteomes" id="UP000308713">
    <property type="component" value="Unassembled WGS sequence"/>
</dbReference>
<evidence type="ECO:0000313" key="3">
    <source>
        <dbReference type="EMBL" id="TNJ45193.1"/>
    </source>
</evidence>
<dbReference type="InterPro" id="IPR010559">
    <property type="entry name" value="Sig_transdc_His_kin_internal"/>
</dbReference>
<proteinExistence type="predicted"/>
<dbReference type="InterPro" id="IPR050640">
    <property type="entry name" value="Bact_2-comp_sensor_kinase"/>
</dbReference>
<reference evidence="3 4" key="1">
    <citation type="submission" date="2019-05" db="EMBL/GenBank/DDBJ databases">
        <title>Tamlana fucoidanivorans sp. nov., isolated from the surface of algae collected from Fujian province in China.</title>
        <authorList>
            <person name="Li J."/>
        </authorList>
    </citation>
    <scope>NUCLEOTIDE SEQUENCE [LARGE SCALE GENOMIC DNA]</scope>
    <source>
        <strain evidence="3 4">CW2-9</strain>
    </source>
</reference>
<sequence length="362" mass="42555">MNNRFKIVTLVFSCLNKYTIILKFKKAKQYLLIGIAVLISFLINLPRFLGSYEVIERLSNPFSEVTVKDIILRTLFLILYTWFILQVNANWKLLYSKINVYLKNIIWVFSNVFIYLIGVYLLIYFRATFTGEYLSELNITLIYIVYAVITLLGIFIARIIRYQMEHQGYLAEKEILKQQSLRNELDALKNQINPHFLFNSLNSLNSLIRENKQATTFVNKLSFLYRYILQSESGQLATLKEELKFLESYIYLIKTRYRNRFDIDITLNESVMEKKIATLALQLLVENAIKHNEISETNPLLVKVYAKDDYIVVENTVRPRTTFVDSTGNGLPNLDKRYQILFKENIVVSHENQTFKVKLPLK</sequence>
<feature type="transmembrane region" description="Helical" evidence="1">
    <location>
        <begin position="70"/>
        <end position="89"/>
    </location>
</feature>
<dbReference type="PANTHER" id="PTHR34220">
    <property type="entry name" value="SENSOR HISTIDINE KINASE YPDA"/>
    <property type="match status" value="1"/>
</dbReference>
<feature type="transmembrane region" description="Helical" evidence="1">
    <location>
        <begin position="101"/>
        <end position="125"/>
    </location>
</feature>
<organism evidence="3 4">
    <name type="scientific">Allotamlana fucoidanivorans</name>
    <dbReference type="NCBI Taxonomy" id="2583814"/>
    <lineage>
        <taxon>Bacteria</taxon>
        <taxon>Pseudomonadati</taxon>
        <taxon>Bacteroidota</taxon>
        <taxon>Flavobacteriia</taxon>
        <taxon>Flavobacteriales</taxon>
        <taxon>Flavobacteriaceae</taxon>
        <taxon>Allotamlana</taxon>
    </lineage>
</organism>
<keyword evidence="1" id="KW-0472">Membrane</keyword>
<name>A0A5C4SM98_9FLAO</name>
<dbReference type="Pfam" id="PF06580">
    <property type="entry name" value="His_kinase"/>
    <property type="match status" value="1"/>
</dbReference>
<feature type="domain" description="Signal transduction histidine kinase internal region" evidence="2">
    <location>
        <begin position="184"/>
        <end position="261"/>
    </location>
</feature>
<evidence type="ECO:0000313" key="4">
    <source>
        <dbReference type="Proteomes" id="UP000308713"/>
    </source>
</evidence>
<feature type="transmembrane region" description="Helical" evidence="1">
    <location>
        <begin position="137"/>
        <end position="160"/>
    </location>
</feature>
<feature type="transmembrane region" description="Helical" evidence="1">
    <location>
        <begin position="30"/>
        <end position="50"/>
    </location>
</feature>